<dbReference type="Proteomes" id="UP000320672">
    <property type="component" value="Chromosome"/>
</dbReference>
<dbReference type="OrthoDB" id="226716at2"/>
<dbReference type="InterPro" id="IPR006860">
    <property type="entry name" value="FecR"/>
</dbReference>
<dbReference type="AlphaFoldDB" id="A0A517MFZ1"/>
<reference evidence="3 4" key="1">
    <citation type="submission" date="2019-02" db="EMBL/GenBank/DDBJ databases">
        <title>Deep-cultivation of Planctomycetes and their phenomic and genomic characterization uncovers novel biology.</title>
        <authorList>
            <person name="Wiegand S."/>
            <person name="Jogler M."/>
            <person name="Boedeker C."/>
            <person name="Pinto D."/>
            <person name="Vollmers J."/>
            <person name="Rivas-Marin E."/>
            <person name="Kohn T."/>
            <person name="Peeters S.H."/>
            <person name="Heuer A."/>
            <person name="Rast P."/>
            <person name="Oberbeckmann S."/>
            <person name="Bunk B."/>
            <person name="Jeske O."/>
            <person name="Meyerdierks A."/>
            <person name="Storesund J.E."/>
            <person name="Kallscheuer N."/>
            <person name="Luecker S."/>
            <person name="Lage O.M."/>
            <person name="Pohl T."/>
            <person name="Merkel B.J."/>
            <person name="Hornburger P."/>
            <person name="Mueller R.-W."/>
            <person name="Bruemmer F."/>
            <person name="Labrenz M."/>
            <person name="Spormann A.M."/>
            <person name="Op den Camp H."/>
            <person name="Overmann J."/>
            <person name="Amann R."/>
            <person name="Jetten M.S.M."/>
            <person name="Mascher T."/>
            <person name="Medema M.H."/>
            <person name="Devos D.P."/>
            <person name="Kaster A.-K."/>
            <person name="Ovreas L."/>
            <person name="Rohde M."/>
            <person name="Galperin M.Y."/>
            <person name="Jogler C."/>
        </authorList>
    </citation>
    <scope>NUCLEOTIDE SEQUENCE [LARGE SCALE GENOMIC DNA]</scope>
    <source>
        <strain evidence="3 4">FF011L</strain>
    </source>
</reference>
<dbReference type="PANTHER" id="PTHR30273">
    <property type="entry name" value="PERIPLASMIC SIGNAL SENSOR AND SIGMA FACTOR ACTIVATOR FECR-RELATED"/>
    <property type="match status" value="1"/>
</dbReference>
<dbReference type="InterPro" id="IPR012373">
    <property type="entry name" value="Ferrdict_sens_TM"/>
</dbReference>
<dbReference type="Pfam" id="PF04773">
    <property type="entry name" value="FecR"/>
    <property type="match status" value="1"/>
</dbReference>
<feature type="domain" description="FecR protein" evidence="2">
    <location>
        <begin position="211"/>
        <end position="266"/>
    </location>
</feature>
<feature type="transmembrane region" description="Helical" evidence="1">
    <location>
        <begin position="113"/>
        <end position="131"/>
    </location>
</feature>
<organism evidence="3 4">
    <name type="scientific">Roseimaritima multifibrata</name>
    <dbReference type="NCBI Taxonomy" id="1930274"/>
    <lineage>
        <taxon>Bacteria</taxon>
        <taxon>Pseudomonadati</taxon>
        <taxon>Planctomycetota</taxon>
        <taxon>Planctomycetia</taxon>
        <taxon>Pirellulales</taxon>
        <taxon>Pirellulaceae</taxon>
        <taxon>Roseimaritima</taxon>
    </lineage>
</organism>
<dbReference type="RefSeq" id="WP_145351895.1">
    <property type="nucleotide sequence ID" value="NZ_CP036262.1"/>
</dbReference>
<evidence type="ECO:0000313" key="3">
    <source>
        <dbReference type="EMBL" id="QDS93801.1"/>
    </source>
</evidence>
<evidence type="ECO:0000313" key="4">
    <source>
        <dbReference type="Proteomes" id="UP000320672"/>
    </source>
</evidence>
<dbReference type="GO" id="GO:0016989">
    <property type="term" value="F:sigma factor antagonist activity"/>
    <property type="evidence" value="ECO:0007669"/>
    <property type="project" value="TreeGrafter"/>
</dbReference>
<name>A0A517MFZ1_9BACT</name>
<evidence type="ECO:0000259" key="2">
    <source>
        <dbReference type="Pfam" id="PF04773"/>
    </source>
</evidence>
<evidence type="ECO:0000256" key="1">
    <source>
        <dbReference type="SAM" id="Phobius"/>
    </source>
</evidence>
<protein>
    <submittedName>
        <fullName evidence="3">FecR protein</fullName>
    </submittedName>
</protein>
<keyword evidence="1" id="KW-1133">Transmembrane helix</keyword>
<sequence>MINEDRFADLWTDYLEGELDENGLEELHQLLSSDEGFVPRAADLLQTHRLLGLIAAESPSRQDAFVRQTLAQLPESQGEFVSQVMSQVDTQDATLQSSQQEKRRNYFTVSQPAWILAALILVAVTLFAFRLKGQVAVVESQPLGNAIAERQVHLASSSHAKFFGELSPPVGEVLPPQREYVLMSGLVEILFPTGASAILEGPAVFHVSSNESLVLDVGRCSVHAPEGAEGFLVETPVTRVVDRGTRFSVNVGETSETEVQVIEGAADIYNVQRTADSSDADDSVERLAGGEAKRFVTAGAYANEKVPFEANSYRRQLPDRVVSYETTLGPDGGAENLISVTVQRGGKVTQLPVDSLIPARITSFKATKARPFLCGGVTLPSQRLKSLVDNSLVTGVINPAGSVDPLTTDPVLEGDAGTPGMAIRFDRPVVNGPGADVILFDLQTFGTPLDGDPFHVSPLKFRDGLKSYTIRKYDLTMESTETKVLTGFHVHFFAETARSLEDLDSLKTSSQQQSNKFRGLAVGIDLSDLGYASGEVAEGLFIQDALDDGHYVDPVFIAGLPEEELE</sequence>
<keyword evidence="4" id="KW-1185">Reference proteome</keyword>
<dbReference type="Gene3D" id="2.60.120.1440">
    <property type="match status" value="1"/>
</dbReference>
<keyword evidence="1" id="KW-0812">Transmembrane</keyword>
<accession>A0A517MFZ1</accession>
<proteinExistence type="predicted"/>
<dbReference type="EMBL" id="CP036262">
    <property type="protein sequence ID" value="QDS93801.1"/>
    <property type="molecule type" value="Genomic_DNA"/>
</dbReference>
<dbReference type="KEGG" id="rml:FF011L_25740"/>
<dbReference type="PANTHER" id="PTHR30273:SF2">
    <property type="entry name" value="PROTEIN FECR"/>
    <property type="match status" value="1"/>
</dbReference>
<keyword evidence="1" id="KW-0472">Membrane</keyword>
<gene>
    <name evidence="3" type="ORF">FF011L_25740</name>
</gene>